<name>A0A7X3KQM2_9GAMM</name>
<proteinExistence type="predicted"/>
<dbReference type="InterPro" id="IPR007358">
    <property type="entry name" value="Nucleoid_associated_NdpA"/>
</dbReference>
<dbReference type="RefSeq" id="WP_160417677.1">
    <property type="nucleotide sequence ID" value="NZ_WTKP01000003.1"/>
</dbReference>
<sequence length="375" mass="42411">MSILTESEILELTIERMIFHVVDPESDDPVFLAEVSPPKCAEFFIERIKETLRGAQYLFLPGAGVPSLLRRALPGRSNVDEFVKVSHELSERFKEKVKQDKRLASGVLMFFLVKTTSDENLVAIVKYEHQQVVSYSYALDKNGDVALDGEGNPVPDLETLIETFTQDRKAMQKSAVVRFSNINDVGQEVERDRVVVVDHSSRKYRDATQHFSNFLDIRRLLEPKELTKRLEEATVETIKAHVDEVPPEVAKAPKRFVRETFSRLDGFDFEKPEEFIGAIIHGVSSDSPILKTFEKNTKKHGISTEAFEFSGAVPPPAEYRRIVTNEGVSILFSSSHEADGKVKKHPEDNGGFTITVKSTGLYRDDELEKMPRIPD</sequence>
<evidence type="ECO:0000313" key="1">
    <source>
        <dbReference type="EMBL" id="MWJ27451.1"/>
    </source>
</evidence>
<organism evidence="1 2">
    <name type="scientific">Vreelandella zhuhanensis</name>
    <dbReference type="NCBI Taxonomy" id="2684210"/>
    <lineage>
        <taxon>Bacteria</taxon>
        <taxon>Pseudomonadati</taxon>
        <taxon>Pseudomonadota</taxon>
        <taxon>Gammaproteobacteria</taxon>
        <taxon>Oceanospirillales</taxon>
        <taxon>Halomonadaceae</taxon>
        <taxon>Vreelandella</taxon>
    </lineage>
</organism>
<reference evidence="1 2" key="1">
    <citation type="submission" date="2019-12" db="EMBL/GenBank/DDBJ databases">
        <title>Halomonas rutogse sp. nov. isolated from two lakes on Tibetan Plateau.</title>
        <authorList>
            <person name="Gao P."/>
        </authorList>
    </citation>
    <scope>NUCLEOTIDE SEQUENCE [LARGE SCALE GENOMIC DNA]</scope>
    <source>
        <strain evidence="1 2">ZH2S</strain>
    </source>
</reference>
<dbReference type="Proteomes" id="UP000437638">
    <property type="component" value="Unassembled WGS sequence"/>
</dbReference>
<dbReference type="GO" id="GO:0009295">
    <property type="term" value="C:nucleoid"/>
    <property type="evidence" value="ECO:0007669"/>
    <property type="project" value="InterPro"/>
</dbReference>
<protein>
    <submittedName>
        <fullName evidence="1">Nucleoid-associated protein</fullName>
    </submittedName>
</protein>
<accession>A0A7X3KQM2</accession>
<dbReference type="AlphaFoldDB" id="A0A7X3KQM2"/>
<dbReference type="EMBL" id="WTKP01000003">
    <property type="protein sequence ID" value="MWJ27451.1"/>
    <property type="molecule type" value="Genomic_DNA"/>
</dbReference>
<dbReference type="Pfam" id="PF04245">
    <property type="entry name" value="NA37"/>
    <property type="match status" value="1"/>
</dbReference>
<comment type="caution">
    <text evidence="1">The sequence shown here is derived from an EMBL/GenBank/DDBJ whole genome shotgun (WGS) entry which is preliminary data.</text>
</comment>
<keyword evidence="2" id="KW-1185">Reference proteome</keyword>
<evidence type="ECO:0000313" key="2">
    <source>
        <dbReference type="Proteomes" id="UP000437638"/>
    </source>
</evidence>
<gene>
    <name evidence="1" type="ORF">GPM19_04390</name>
</gene>